<dbReference type="AlphaFoldDB" id="A0A4Y1ZB00"/>
<feature type="domain" description="Nucleotidyl transferase" evidence="11">
    <location>
        <begin position="2"/>
        <end position="238"/>
    </location>
</feature>
<dbReference type="GO" id="GO:0046872">
    <property type="term" value="F:metal ion binding"/>
    <property type="evidence" value="ECO:0007669"/>
    <property type="project" value="UniProtKB-KW"/>
</dbReference>
<protein>
    <recommendedName>
        <fullName evidence="4 10">Glucose-1-phosphate thymidylyltransferase</fullName>
        <ecNumber evidence="3 10">2.7.7.24</ecNumber>
    </recommendedName>
</protein>
<dbReference type="RefSeq" id="WP_139691871.1">
    <property type="nucleotide sequence ID" value="NZ_BEXB01000012.1"/>
</dbReference>
<evidence type="ECO:0000313" key="13">
    <source>
        <dbReference type="Proteomes" id="UP000319716"/>
    </source>
</evidence>
<evidence type="ECO:0000256" key="2">
    <source>
        <dbReference type="ARBA" id="ARBA00010480"/>
    </source>
</evidence>
<dbReference type="GO" id="GO:0008879">
    <property type="term" value="F:glucose-1-phosphate thymidylyltransferase activity"/>
    <property type="evidence" value="ECO:0007669"/>
    <property type="project" value="UniProtKB-EC"/>
</dbReference>
<proteinExistence type="inferred from homology"/>
<evidence type="ECO:0000256" key="3">
    <source>
        <dbReference type="ARBA" id="ARBA00012461"/>
    </source>
</evidence>
<organism evidence="12 13">
    <name type="scientific">Sporolactobacillus inulinus</name>
    <dbReference type="NCBI Taxonomy" id="2078"/>
    <lineage>
        <taxon>Bacteria</taxon>
        <taxon>Bacillati</taxon>
        <taxon>Bacillota</taxon>
        <taxon>Bacilli</taxon>
        <taxon>Bacillales</taxon>
        <taxon>Sporolactobacillaceae</taxon>
        <taxon>Sporolactobacillus</taxon>
    </lineage>
</organism>
<sequence>MKGIILAGGSGTRLYPITRSISKQLVPIYDKPMIYYPLSVLMLAGIKDILIISTPQDTPRFVDLLGDGSDWGINLQYKVQPSPDGLAQAFILGEDFIGDDSVALILGDNIFYGHAFTNILEKAASQKEGATVFGYNVKDPERFGVVAFDETGKVTSIEEKPKVPKSSYAVTGLYFYDNQVVDIAKHIQPSARGELEITSVNEAYLKQGTLNVELLGRGFAWLDTGTHESLLDASLFIQTVEKRQSLKVACLEEIAFRKGYIDADKLYELTQPLKKNGYGQYLLRLLKDQK</sequence>
<comment type="caution">
    <text evidence="12">The sequence shown here is derived from an EMBL/GenBank/DDBJ whole genome shotgun (WGS) entry which is preliminary data.</text>
</comment>
<comment type="function">
    <text evidence="10">Catalyzes the formation of dTDP-glucose, from dTTP and glucose 1-phosphate, as well as its pyrophosphorolysis.</text>
</comment>
<dbReference type="Proteomes" id="UP000319716">
    <property type="component" value="Unassembled WGS sequence"/>
</dbReference>
<reference evidence="12 13" key="1">
    <citation type="submission" date="2017-11" db="EMBL/GenBank/DDBJ databases">
        <title>Draft Genome Sequence of Sporolactobacillus inulinus NBRC 111894 Isolated from Koso, a Japanese Sugar-Vegetable Fermented Beverage.</title>
        <authorList>
            <person name="Chiou T.Y."/>
            <person name="Oshima K."/>
            <person name="Suda W."/>
            <person name="Hattori M."/>
            <person name="Takahashi T."/>
        </authorList>
    </citation>
    <scope>NUCLEOTIDE SEQUENCE [LARGE SCALE GENOMIC DNA]</scope>
    <source>
        <strain evidence="12 13">NBRC111894</strain>
    </source>
</reference>
<dbReference type="EMBL" id="BEXB01000012">
    <property type="protein sequence ID" value="GAY76246.1"/>
    <property type="molecule type" value="Genomic_DNA"/>
</dbReference>
<evidence type="ECO:0000256" key="1">
    <source>
        <dbReference type="ARBA" id="ARBA00001946"/>
    </source>
</evidence>
<evidence type="ECO:0000256" key="6">
    <source>
        <dbReference type="ARBA" id="ARBA00022695"/>
    </source>
</evidence>
<keyword evidence="8 10" id="KW-0460">Magnesium</keyword>
<dbReference type="SUPFAM" id="SSF53448">
    <property type="entry name" value="Nucleotide-diphospho-sugar transferases"/>
    <property type="match status" value="1"/>
</dbReference>
<keyword evidence="5 10" id="KW-0808">Transferase</keyword>
<dbReference type="FunFam" id="3.90.550.10:FF:000023">
    <property type="entry name" value="Glucose-1-phosphate thymidylyltransferase"/>
    <property type="match status" value="1"/>
</dbReference>
<evidence type="ECO:0000256" key="8">
    <source>
        <dbReference type="ARBA" id="ARBA00022842"/>
    </source>
</evidence>
<dbReference type="Gene3D" id="3.90.550.10">
    <property type="entry name" value="Spore Coat Polysaccharide Biosynthesis Protein SpsA, Chain A"/>
    <property type="match status" value="1"/>
</dbReference>
<dbReference type="CDD" id="cd02538">
    <property type="entry name" value="G1P_TT_short"/>
    <property type="match status" value="1"/>
</dbReference>
<comment type="catalytic activity">
    <reaction evidence="9 10">
        <text>dTTP + alpha-D-glucose 1-phosphate + H(+) = dTDP-alpha-D-glucose + diphosphate</text>
        <dbReference type="Rhea" id="RHEA:15225"/>
        <dbReference type="ChEBI" id="CHEBI:15378"/>
        <dbReference type="ChEBI" id="CHEBI:33019"/>
        <dbReference type="ChEBI" id="CHEBI:37568"/>
        <dbReference type="ChEBI" id="CHEBI:57477"/>
        <dbReference type="ChEBI" id="CHEBI:58601"/>
        <dbReference type="EC" id="2.7.7.24"/>
    </reaction>
</comment>
<comment type="similarity">
    <text evidence="2 10">Belongs to the glucose-1-phosphate thymidylyltransferase family.</text>
</comment>
<gene>
    <name evidence="12" type="ORF">NBRC111894_1800</name>
</gene>
<dbReference type="NCBIfam" id="TIGR01207">
    <property type="entry name" value="rmlA"/>
    <property type="match status" value="1"/>
</dbReference>
<keyword evidence="6 10" id="KW-0548">Nucleotidyltransferase</keyword>
<dbReference type="InterPro" id="IPR005835">
    <property type="entry name" value="NTP_transferase_dom"/>
</dbReference>
<dbReference type="PANTHER" id="PTHR43532">
    <property type="entry name" value="GLUCOSE-1-PHOSPHATE THYMIDYLYLTRANSFERASE"/>
    <property type="match status" value="1"/>
</dbReference>
<accession>A0A4Y1ZB00</accession>
<comment type="cofactor">
    <cofactor evidence="1">
        <name>Mg(2+)</name>
        <dbReference type="ChEBI" id="CHEBI:18420"/>
    </cofactor>
</comment>
<evidence type="ECO:0000259" key="11">
    <source>
        <dbReference type="Pfam" id="PF00483"/>
    </source>
</evidence>
<dbReference type="PANTHER" id="PTHR43532:SF1">
    <property type="entry name" value="GLUCOSE-1-PHOSPHATE THYMIDYLYLTRANSFERASE 1"/>
    <property type="match status" value="1"/>
</dbReference>
<dbReference type="InterPro" id="IPR005907">
    <property type="entry name" value="G1P_thy_trans_s"/>
</dbReference>
<evidence type="ECO:0000256" key="7">
    <source>
        <dbReference type="ARBA" id="ARBA00022723"/>
    </source>
</evidence>
<name>A0A4Y1ZB00_9BACL</name>
<evidence type="ECO:0000256" key="10">
    <source>
        <dbReference type="RuleBase" id="RU003706"/>
    </source>
</evidence>
<evidence type="ECO:0000256" key="9">
    <source>
        <dbReference type="ARBA" id="ARBA00049336"/>
    </source>
</evidence>
<dbReference type="Pfam" id="PF00483">
    <property type="entry name" value="NTP_transferase"/>
    <property type="match status" value="1"/>
</dbReference>
<evidence type="ECO:0000256" key="4">
    <source>
        <dbReference type="ARBA" id="ARBA00017654"/>
    </source>
</evidence>
<dbReference type="EC" id="2.7.7.24" evidence="3 10"/>
<keyword evidence="7 10" id="KW-0479">Metal-binding</keyword>
<dbReference type="InterPro" id="IPR029044">
    <property type="entry name" value="Nucleotide-diphossugar_trans"/>
</dbReference>
<evidence type="ECO:0000256" key="5">
    <source>
        <dbReference type="ARBA" id="ARBA00022679"/>
    </source>
</evidence>
<evidence type="ECO:0000313" key="12">
    <source>
        <dbReference type="EMBL" id="GAY76246.1"/>
    </source>
</evidence>